<dbReference type="STRING" id="1287681.M7T2U9"/>
<dbReference type="FunFam" id="3.40.50.720:FF:000039">
    <property type="entry name" value="Alcohol dehydrogenase AdhP"/>
    <property type="match status" value="1"/>
</dbReference>
<dbReference type="InterPro" id="IPR002328">
    <property type="entry name" value="ADH_Zn_CS"/>
</dbReference>
<dbReference type="GO" id="GO:0005737">
    <property type="term" value="C:cytoplasm"/>
    <property type="evidence" value="ECO:0007669"/>
    <property type="project" value="TreeGrafter"/>
</dbReference>
<evidence type="ECO:0000259" key="8">
    <source>
        <dbReference type="SMART" id="SM00829"/>
    </source>
</evidence>
<protein>
    <submittedName>
        <fullName evidence="9">Putative alcohol dehydrogenase protein</fullName>
    </submittedName>
</protein>
<proteinExistence type="inferred from homology"/>
<keyword evidence="5" id="KW-0560">Oxidoreductase</keyword>
<name>M7T2U9_EUTLA</name>
<dbReference type="InterPro" id="IPR020843">
    <property type="entry name" value="ER"/>
</dbReference>
<dbReference type="SMART" id="SM00829">
    <property type="entry name" value="PKS_ER"/>
    <property type="match status" value="1"/>
</dbReference>
<sequence>MSCSPPTQSRVVVAKGTHDLVVQERQTPEPTGKQILLRIEATGVCATDLHLIRRSIPYLQPKVDICGHEGIGRIVRLGPEADQKRWSVGDRVAHRWIYRWCGECESCEDGNEQLCDRRELSGKDIDGCWAEYTLVDSDYLLRIPEEIDPVAAAPILCAGHWVAIVGAGGGLGHLAIQYAKVKGLKVLAIDAGGEKGAMCTKLGADAFVDFTQTKDITSDVVKITNGGAHAILVTSSSVRAYEQAITYVRKRGIIICIGITPQKMSFPIGPEYFVARGVRLTGTSTGTIEDTKEALEYVKTGQVKPITIEKRLEDIAECLSILEKGDAVGRYVVRL</sequence>
<evidence type="ECO:0000313" key="10">
    <source>
        <dbReference type="Proteomes" id="UP000012174"/>
    </source>
</evidence>
<dbReference type="Gene3D" id="3.90.180.10">
    <property type="entry name" value="Medium-chain alcohol dehydrogenases, catalytic domain"/>
    <property type="match status" value="1"/>
</dbReference>
<dbReference type="Pfam" id="PF08240">
    <property type="entry name" value="ADH_N"/>
    <property type="match status" value="1"/>
</dbReference>
<evidence type="ECO:0000256" key="7">
    <source>
        <dbReference type="RuleBase" id="RU361277"/>
    </source>
</evidence>
<dbReference type="eggNOG" id="KOG0023">
    <property type="taxonomic scope" value="Eukaryota"/>
</dbReference>
<dbReference type="InterPro" id="IPR011032">
    <property type="entry name" value="GroES-like_sf"/>
</dbReference>
<evidence type="ECO:0000256" key="3">
    <source>
        <dbReference type="ARBA" id="ARBA00022723"/>
    </source>
</evidence>
<feature type="domain" description="Enoyl reductase (ER)" evidence="8">
    <location>
        <begin position="16"/>
        <end position="333"/>
    </location>
</feature>
<evidence type="ECO:0000256" key="2">
    <source>
        <dbReference type="ARBA" id="ARBA00008072"/>
    </source>
</evidence>
<dbReference type="AlphaFoldDB" id="M7T2U9"/>
<dbReference type="HOGENOM" id="CLU_026673_20_1_1"/>
<comment type="similarity">
    <text evidence="2 7">Belongs to the zinc-containing alcohol dehydrogenase family.</text>
</comment>
<organism evidence="9 10">
    <name type="scientific">Eutypa lata (strain UCR-EL1)</name>
    <name type="common">Grapevine dieback disease fungus</name>
    <name type="synonym">Eutypa armeniacae</name>
    <dbReference type="NCBI Taxonomy" id="1287681"/>
    <lineage>
        <taxon>Eukaryota</taxon>
        <taxon>Fungi</taxon>
        <taxon>Dikarya</taxon>
        <taxon>Ascomycota</taxon>
        <taxon>Pezizomycotina</taxon>
        <taxon>Sordariomycetes</taxon>
        <taxon>Xylariomycetidae</taxon>
        <taxon>Xylariales</taxon>
        <taxon>Diatrypaceae</taxon>
        <taxon>Eutypa</taxon>
    </lineage>
</organism>
<dbReference type="PANTHER" id="PTHR42940">
    <property type="entry name" value="ALCOHOL DEHYDROGENASE 1-RELATED"/>
    <property type="match status" value="1"/>
</dbReference>
<evidence type="ECO:0000256" key="1">
    <source>
        <dbReference type="ARBA" id="ARBA00001947"/>
    </source>
</evidence>
<dbReference type="KEGG" id="ela:UCREL1_8906"/>
<dbReference type="OMA" id="AHGALIC"/>
<dbReference type="GO" id="GO:0008270">
    <property type="term" value="F:zinc ion binding"/>
    <property type="evidence" value="ECO:0007669"/>
    <property type="project" value="InterPro"/>
</dbReference>
<evidence type="ECO:0000256" key="6">
    <source>
        <dbReference type="ARBA" id="ARBA00023027"/>
    </source>
</evidence>
<dbReference type="Gene3D" id="3.40.50.720">
    <property type="entry name" value="NAD(P)-binding Rossmann-like Domain"/>
    <property type="match status" value="1"/>
</dbReference>
<accession>M7T2U9</accession>
<reference evidence="10" key="1">
    <citation type="journal article" date="2013" name="Genome Announc.">
        <title>Draft genome sequence of the grapevine dieback fungus Eutypa lata UCR-EL1.</title>
        <authorList>
            <person name="Blanco-Ulate B."/>
            <person name="Rolshausen P.E."/>
            <person name="Cantu D."/>
        </authorList>
    </citation>
    <scope>NUCLEOTIDE SEQUENCE [LARGE SCALE GENOMIC DNA]</scope>
    <source>
        <strain evidence="10">UCR-EL1</strain>
    </source>
</reference>
<dbReference type="Pfam" id="PF00107">
    <property type="entry name" value="ADH_zinc_N"/>
    <property type="match status" value="1"/>
</dbReference>
<dbReference type="Proteomes" id="UP000012174">
    <property type="component" value="Unassembled WGS sequence"/>
</dbReference>
<dbReference type="InterPro" id="IPR013154">
    <property type="entry name" value="ADH-like_N"/>
</dbReference>
<dbReference type="InterPro" id="IPR036291">
    <property type="entry name" value="NAD(P)-bd_dom_sf"/>
</dbReference>
<dbReference type="PROSITE" id="PS00059">
    <property type="entry name" value="ADH_ZINC"/>
    <property type="match status" value="1"/>
</dbReference>
<keyword evidence="10" id="KW-1185">Reference proteome</keyword>
<evidence type="ECO:0000313" key="9">
    <source>
        <dbReference type="EMBL" id="EMR64126.1"/>
    </source>
</evidence>
<dbReference type="SUPFAM" id="SSF51735">
    <property type="entry name" value="NAD(P)-binding Rossmann-fold domains"/>
    <property type="match status" value="1"/>
</dbReference>
<keyword evidence="3 7" id="KW-0479">Metal-binding</keyword>
<dbReference type="InterPro" id="IPR013149">
    <property type="entry name" value="ADH-like_C"/>
</dbReference>
<keyword evidence="6" id="KW-0520">NAD</keyword>
<keyword evidence="4 7" id="KW-0862">Zinc</keyword>
<dbReference type="EMBL" id="KB707118">
    <property type="protein sequence ID" value="EMR64126.1"/>
    <property type="molecule type" value="Genomic_DNA"/>
</dbReference>
<dbReference type="SUPFAM" id="SSF50129">
    <property type="entry name" value="GroES-like"/>
    <property type="match status" value="1"/>
</dbReference>
<evidence type="ECO:0000256" key="5">
    <source>
        <dbReference type="ARBA" id="ARBA00023002"/>
    </source>
</evidence>
<gene>
    <name evidence="9" type="ORF">UCREL1_8906</name>
</gene>
<dbReference type="CDD" id="cd08297">
    <property type="entry name" value="CAD3"/>
    <property type="match status" value="1"/>
</dbReference>
<dbReference type="OrthoDB" id="1879366at2759"/>
<evidence type="ECO:0000256" key="4">
    <source>
        <dbReference type="ARBA" id="ARBA00022833"/>
    </source>
</evidence>
<dbReference type="PANTHER" id="PTHR42940:SF2">
    <property type="entry name" value="DEHYDROGENASE FAMILY OXIDOREDUCTASE, PUTATIVE (JCVI)-RELATED"/>
    <property type="match status" value="1"/>
</dbReference>
<dbReference type="GO" id="GO:0004022">
    <property type="term" value="F:alcohol dehydrogenase (NAD+) activity"/>
    <property type="evidence" value="ECO:0007669"/>
    <property type="project" value="TreeGrafter"/>
</dbReference>
<comment type="cofactor">
    <cofactor evidence="1 7">
        <name>Zn(2+)</name>
        <dbReference type="ChEBI" id="CHEBI:29105"/>
    </cofactor>
</comment>